<dbReference type="InterPro" id="IPR001584">
    <property type="entry name" value="Integrase_cat-core"/>
</dbReference>
<sequence>MMQNIMCGMSLTCGKIVPIKSLGFHQLNLQFFHELACGGQFIPNRTVRKVLECGLCWPTMIHDYYLFCKSYEQHQRTGNISQMNQLPKNLILVCEVFDVWGIDFMVPFPISSNNVYILLAVDYVSKWVYAKSTKLDDAKTVIKT</sequence>
<dbReference type="EMBL" id="NBSK02000008">
    <property type="protein sequence ID" value="KAJ0192812.1"/>
    <property type="molecule type" value="Genomic_DNA"/>
</dbReference>
<comment type="caution">
    <text evidence="2">The sequence shown here is derived from an EMBL/GenBank/DDBJ whole genome shotgun (WGS) entry which is preliminary data.</text>
</comment>
<dbReference type="InterPro" id="IPR012337">
    <property type="entry name" value="RNaseH-like_sf"/>
</dbReference>
<organism evidence="2 3">
    <name type="scientific">Lactuca sativa</name>
    <name type="common">Garden lettuce</name>
    <dbReference type="NCBI Taxonomy" id="4236"/>
    <lineage>
        <taxon>Eukaryota</taxon>
        <taxon>Viridiplantae</taxon>
        <taxon>Streptophyta</taxon>
        <taxon>Embryophyta</taxon>
        <taxon>Tracheophyta</taxon>
        <taxon>Spermatophyta</taxon>
        <taxon>Magnoliopsida</taxon>
        <taxon>eudicotyledons</taxon>
        <taxon>Gunneridae</taxon>
        <taxon>Pentapetalae</taxon>
        <taxon>asterids</taxon>
        <taxon>campanulids</taxon>
        <taxon>Asterales</taxon>
        <taxon>Asteraceae</taxon>
        <taxon>Cichorioideae</taxon>
        <taxon>Cichorieae</taxon>
        <taxon>Lactucinae</taxon>
        <taxon>Lactuca</taxon>
    </lineage>
</organism>
<dbReference type="Gene3D" id="3.30.420.10">
    <property type="entry name" value="Ribonuclease H-like superfamily/Ribonuclease H"/>
    <property type="match status" value="1"/>
</dbReference>
<dbReference type="InterPro" id="IPR052160">
    <property type="entry name" value="Gypsy_RT_Integrase-like"/>
</dbReference>
<accession>A0A9R1X1F9</accession>
<dbReference type="GO" id="GO:0003676">
    <property type="term" value="F:nucleic acid binding"/>
    <property type="evidence" value="ECO:0007669"/>
    <property type="project" value="InterPro"/>
</dbReference>
<dbReference type="PROSITE" id="PS50994">
    <property type="entry name" value="INTEGRASE"/>
    <property type="match status" value="1"/>
</dbReference>
<gene>
    <name evidence="2" type="ORF">LSAT_V11C800448480</name>
</gene>
<dbReference type="PANTHER" id="PTHR47266">
    <property type="entry name" value="ENDONUCLEASE-RELATED"/>
    <property type="match status" value="1"/>
</dbReference>
<proteinExistence type="predicted"/>
<evidence type="ECO:0000259" key="1">
    <source>
        <dbReference type="PROSITE" id="PS50994"/>
    </source>
</evidence>
<evidence type="ECO:0000313" key="2">
    <source>
        <dbReference type="EMBL" id="KAJ0192812.1"/>
    </source>
</evidence>
<evidence type="ECO:0000313" key="3">
    <source>
        <dbReference type="Proteomes" id="UP000235145"/>
    </source>
</evidence>
<dbReference type="Proteomes" id="UP000235145">
    <property type="component" value="Unassembled WGS sequence"/>
</dbReference>
<reference evidence="2 3" key="1">
    <citation type="journal article" date="2017" name="Nat. Commun.">
        <title>Genome assembly with in vitro proximity ligation data and whole-genome triplication in lettuce.</title>
        <authorList>
            <person name="Reyes-Chin-Wo S."/>
            <person name="Wang Z."/>
            <person name="Yang X."/>
            <person name="Kozik A."/>
            <person name="Arikit S."/>
            <person name="Song C."/>
            <person name="Xia L."/>
            <person name="Froenicke L."/>
            <person name="Lavelle D.O."/>
            <person name="Truco M.J."/>
            <person name="Xia R."/>
            <person name="Zhu S."/>
            <person name="Xu C."/>
            <person name="Xu H."/>
            <person name="Xu X."/>
            <person name="Cox K."/>
            <person name="Korf I."/>
            <person name="Meyers B.C."/>
            <person name="Michelmore R.W."/>
        </authorList>
    </citation>
    <scope>NUCLEOTIDE SEQUENCE [LARGE SCALE GENOMIC DNA]</scope>
    <source>
        <strain evidence="3">cv. Salinas</strain>
        <tissue evidence="2">Seedlings</tissue>
    </source>
</reference>
<feature type="domain" description="Integrase catalytic" evidence="1">
    <location>
        <begin position="83"/>
        <end position="144"/>
    </location>
</feature>
<dbReference type="GO" id="GO:0015074">
    <property type="term" value="P:DNA integration"/>
    <property type="evidence" value="ECO:0007669"/>
    <property type="project" value="InterPro"/>
</dbReference>
<keyword evidence="3" id="KW-1185">Reference proteome</keyword>
<dbReference type="InterPro" id="IPR036397">
    <property type="entry name" value="RNaseH_sf"/>
</dbReference>
<protein>
    <recommendedName>
        <fullName evidence="1">Integrase catalytic domain-containing protein</fullName>
    </recommendedName>
</protein>
<name>A0A9R1X1F9_LACSA</name>
<dbReference type="SUPFAM" id="SSF53098">
    <property type="entry name" value="Ribonuclease H-like"/>
    <property type="match status" value="1"/>
</dbReference>
<dbReference type="AlphaFoldDB" id="A0A9R1X1F9"/>